<reference evidence="2 3" key="1">
    <citation type="submission" date="2016-10" db="EMBL/GenBank/DDBJ databases">
        <authorList>
            <person name="de Groot N.N."/>
        </authorList>
    </citation>
    <scope>NUCLEOTIDE SEQUENCE [LARGE SCALE GENOMIC DNA]</scope>
    <source>
        <strain evidence="2 3">CGMCC 1.8925</strain>
    </source>
</reference>
<accession>A0A1G5JU61</accession>
<dbReference type="PANTHER" id="PTHR34818:SF1">
    <property type="entry name" value="PROTEIN BLI-3"/>
    <property type="match status" value="1"/>
</dbReference>
<dbReference type="RefSeq" id="WP_090747668.1">
    <property type="nucleotide sequence ID" value="NZ_FMVT01000016.1"/>
</dbReference>
<dbReference type="EMBL" id="FMVT01000016">
    <property type="protein sequence ID" value="SCY91867.1"/>
    <property type="molecule type" value="Genomic_DNA"/>
</dbReference>
<dbReference type="InterPro" id="IPR012349">
    <property type="entry name" value="Split_barrel_FMN-bd"/>
</dbReference>
<dbReference type="AlphaFoldDB" id="A0A1G5JU61"/>
<gene>
    <name evidence="2" type="ORF">SAMN05660710_03462</name>
</gene>
<proteinExistence type="predicted"/>
<dbReference type="Pfam" id="PF16242">
    <property type="entry name" value="Pyrid_ox_like"/>
    <property type="match status" value="1"/>
</dbReference>
<dbReference type="PANTHER" id="PTHR34818">
    <property type="entry name" value="PROTEIN BLI-3"/>
    <property type="match status" value="1"/>
</dbReference>
<protein>
    <submittedName>
        <fullName evidence="2">General stress protein 26</fullName>
    </submittedName>
</protein>
<organism evidence="2 3">
    <name type="scientific">Paracoccus tibetensis</name>
    <dbReference type="NCBI Taxonomy" id="336292"/>
    <lineage>
        <taxon>Bacteria</taxon>
        <taxon>Pseudomonadati</taxon>
        <taxon>Pseudomonadota</taxon>
        <taxon>Alphaproteobacteria</taxon>
        <taxon>Rhodobacterales</taxon>
        <taxon>Paracoccaceae</taxon>
        <taxon>Paracoccus</taxon>
    </lineage>
</organism>
<dbReference type="InterPro" id="IPR038725">
    <property type="entry name" value="YdaG_split_barrel_FMN-bd"/>
</dbReference>
<dbReference type="SUPFAM" id="SSF50475">
    <property type="entry name" value="FMN-binding split barrel"/>
    <property type="match status" value="1"/>
</dbReference>
<evidence type="ECO:0000259" key="1">
    <source>
        <dbReference type="Pfam" id="PF16242"/>
    </source>
</evidence>
<keyword evidence="3" id="KW-1185">Reference proteome</keyword>
<dbReference type="InterPro" id="IPR052917">
    <property type="entry name" value="Stress-Dev_Protein"/>
</dbReference>
<dbReference type="STRING" id="336292.SAMN05660710_03462"/>
<dbReference type="OrthoDB" id="1432662at2"/>
<name>A0A1G5JU61_9RHOB</name>
<evidence type="ECO:0000313" key="2">
    <source>
        <dbReference type="EMBL" id="SCY91867.1"/>
    </source>
</evidence>
<sequence length="147" mass="16357">MAGKTLHDLAKAMGKIDFAMLTTRTEGGQLATRPMSNNSEVEWDGDSYYFTYDDTRTVADITRDKHVALSFQGRAGILGAPPLFVAVEGEARIIHDKAAFKEHWSADIERWFPDGIDTPGMALIHVHAVRVHYWDGEEEGEVKVPQG</sequence>
<dbReference type="Gene3D" id="2.30.110.10">
    <property type="entry name" value="Electron Transport, Fmn-binding Protein, Chain A"/>
    <property type="match status" value="1"/>
</dbReference>
<dbReference type="Proteomes" id="UP000199502">
    <property type="component" value="Unassembled WGS sequence"/>
</dbReference>
<evidence type="ECO:0000313" key="3">
    <source>
        <dbReference type="Proteomes" id="UP000199502"/>
    </source>
</evidence>
<feature type="domain" description="General stress protein FMN-binding split barrel" evidence="1">
    <location>
        <begin position="7"/>
        <end position="140"/>
    </location>
</feature>